<feature type="transmembrane region" description="Helical" evidence="2">
    <location>
        <begin position="25"/>
        <end position="47"/>
    </location>
</feature>
<evidence type="ECO:0000256" key="1">
    <source>
        <dbReference type="SAM" id="MobiDB-lite"/>
    </source>
</evidence>
<comment type="caution">
    <text evidence="3">The sequence shown here is derived from an EMBL/GenBank/DDBJ whole genome shotgun (WGS) entry which is preliminary data.</text>
</comment>
<feature type="compositionally biased region" description="Basic and acidic residues" evidence="1">
    <location>
        <begin position="105"/>
        <end position="156"/>
    </location>
</feature>
<feature type="compositionally biased region" description="Polar residues" evidence="1">
    <location>
        <begin position="93"/>
        <end position="104"/>
    </location>
</feature>
<feature type="region of interest" description="Disordered" evidence="1">
    <location>
        <begin position="71"/>
        <end position="180"/>
    </location>
</feature>
<sequence length="258" mass="28714">MNDFINSVINNDFVNAAISYVTDTFMSIFILGVLTGWLIEWIFYNLFWKQRGNKNITDNKTEAQSSNKIVTNNKEFKKEQQPKKMNEVEKKQGVNQAGEANQQEAKSKDDSTESKVAKGDEKQVAKQDAEEPEKDQATESKDEAVEPKAEATEKKALQKVAENPPKKGKKPSKPTKADDFTKLYGVGPSIAKSLKAIGVDSFKQLSESNYDELVKKLIANGTKVVNKGAMESWAEQAKLADVDDLDGLKAFQDELKKG</sequence>
<protein>
    <submittedName>
        <fullName evidence="3">Uncharacterized protein</fullName>
    </submittedName>
</protein>
<dbReference type="Gene3D" id="1.10.150.20">
    <property type="entry name" value="5' to 3' exonuclease, C-terminal subdomain"/>
    <property type="match status" value="1"/>
</dbReference>
<reference evidence="3" key="1">
    <citation type="journal article" date="2020" name="mSystems">
        <title>Genome- and Community-Level Interaction Insights into Carbon Utilization and Element Cycling Functions of Hydrothermarchaeota in Hydrothermal Sediment.</title>
        <authorList>
            <person name="Zhou Z."/>
            <person name="Liu Y."/>
            <person name="Xu W."/>
            <person name="Pan J."/>
            <person name="Luo Z.H."/>
            <person name="Li M."/>
        </authorList>
    </citation>
    <scope>NUCLEOTIDE SEQUENCE [LARGE SCALE GENOMIC DNA]</scope>
    <source>
        <strain evidence="3">HyVt-493</strain>
    </source>
</reference>
<evidence type="ECO:0000313" key="3">
    <source>
        <dbReference type="EMBL" id="HFC92301.1"/>
    </source>
</evidence>
<dbReference type="Proteomes" id="UP000885750">
    <property type="component" value="Unassembled WGS sequence"/>
</dbReference>
<gene>
    <name evidence="3" type="ORF">ENJ51_05755</name>
</gene>
<keyword evidence="2" id="KW-0472">Membrane</keyword>
<feature type="compositionally biased region" description="Basic and acidic residues" evidence="1">
    <location>
        <begin position="74"/>
        <end position="92"/>
    </location>
</feature>
<dbReference type="AlphaFoldDB" id="A0A7V2WUM9"/>
<evidence type="ECO:0000256" key="2">
    <source>
        <dbReference type="SAM" id="Phobius"/>
    </source>
</evidence>
<accession>A0A7V2WUM9</accession>
<name>A0A7V2WUM9_LEUMU</name>
<organism evidence="3">
    <name type="scientific">Leucothrix mucor</name>
    <dbReference type="NCBI Taxonomy" id="45248"/>
    <lineage>
        <taxon>Bacteria</taxon>
        <taxon>Pseudomonadati</taxon>
        <taxon>Pseudomonadota</taxon>
        <taxon>Gammaproteobacteria</taxon>
        <taxon>Thiotrichales</taxon>
        <taxon>Thiotrichaceae</taxon>
        <taxon>Leucothrix</taxon>
    </lineage>
</organism>
<dbReference type="EMBL" id="DRMS01000218">
    <property type="protein sequence ID" value="HFC92301.1"/>
    <property type="molecule type" value="Genomic_DNA"/>
</dbReference>
<keyword evidence="2" id="KW-0812">Transmembrane</keyword>
<keyword evidence="2" id="KW-1133">Transmembrane helix</keyword>
<proteinExistence type="predicted"/>